<dbReference type="OMA" id="YIATIDM"/>
<dbReference type="KEGG" id="gla:GL50803_0016232"/>
<keyword evidence="2" id="KW-1185">Reference proteome</keyword>
<evidence type="ECO:0000313" key="1">
    <source>
        <dbReference type="EMBL" id="KAE8305996.1"/>
    </source>
</evidence>
<proteinExistence type="predicted"/>
<dbReference type="GeneID" id="5698155"/>
<dbReference type="HOGENOM" id="CLU_415895_0_0_1"/>
<gene>
    <name evidence="1" type="ORF">GL50803_0016232</name>
</gene>
<dbReference type="InterPro" id="IPR001965">
    <property type="entry name" value="Znf_PHD"/>
</dbReference>
<dbReference type="Proteomes" id="UP000001548">
    <property type="component" value="Unassembled WGS sequence"/>
</dbReference>
<comment type="caution">
    <text evidence="1">The sequence shown here is derived from an EMBL/GenBank/DDBJ whole genome shotgun (WGS) entry which is preliminary data.</text>
</comment>
<dbReference type="EMBL" id="AACB03000001">
    <property type="protein sequence ID" value="KAE8305996.1"/>
    <property type="molecule type" value="Genomic_DNA"/>
</dbReference>
<reference evidence="1 2" key="1">
    <citation type="journal article" date="2007" name="Science">
        <title>Genomic minimalism in the early diverging intestinal parasite Giardia lamblia.</title>
        <authorList>
            <person name="Morrison H.G."/>
            <person name="McArthur A.G."/>
            <person name="Gillin F.D."/>
            <person name="Aley S.B."/>
            <person name="Adam R.D."/>
            <person name="Olsen G.J."/>
            <person name="Best A.A."/>
            <person name="Cande W.Z."/>
            <person name="Chen F."/>
            <person name="Cipriano M.J."/>
            <person name="Davids B.J."/>
            <person name="Dawson S.C."/>
            <person name="Elmendorf H.G."/>
            <person name="Hehl A.B."/>
            <person name="Holder M.E."/>
            <person name="Huse S.M."/>
            <person name="Kim U.U."/>
            <person name="Lasek-Nesselquist E."/>
            <person name="Manning G."/>
            <person name="Nigam A."/>
            <person name="Nixon J.E."/>
            <person name="Palm D."/>
            <person name="Passamaneck N.E."/>
            <person name="Prabhu A."/>
            <person name="Reich C.I."/>
            <person name="Reiner D.S."/>
            <person name="Samuelson J."/>
            <person name="Svard S.G."/>
            <person name="Sogin M.L."/>
        </authorList>
    </citation>
    <scope>NUCLEOTIDE SEQUENCE [LARGE SCALE GENOMIC DNA]</scope>
    <source>
        <strain evidence="1 2">WB C6</strain>
    </source>
</reference>
<dbReference type="STRING" id="184922.A8BRJ1"/>
<name>A8BRJ1_GIAIC</name>
<dbReference type="Gene3D" id="3.30.40.10">
    <property type="entry name" value="Zinc/RING finger domain, C3HC4 (zinc finger)"/>
    <property type="match status" value="1"/>
</dbReference>
<sequence>MEGHEANISTNVRAVRPFVPGVVVHYTLSDVQDMGIIASITELSPALRESYYGDSHELTCLVRSEDQGRLVYHLIPEKDISLATRDSLTGAPQTPTVISFLSLLNIGEICPEQVFGQHVLIYHPTYKSPSPCGTLGVPLSPMFLTSINHSFTLRYLKTLALKLQREPTLLCLRDLWRFLTLHDYDQKLEEPDPKDTFTCRTPSVANYSTKGSDTLGNFIINEYSRCYNIHGVELSVGDICRVTGALQPVRIDRILEMGPNGTGGHSTDQKIYIYGLTYLSDSRSTSDIVPCVYPVSLVEQLVSTDSTSFAEEFQIDSDVYDLWTLVTAEHIQEENHYIATIDMQTGFNFVSALDVYLSPNDAEVTYATPIECSLCRYLYVQGNIYKIPTGEHVASWKHGRDGSVTIHEQDPNSEPSPVSFFDLRKSYDAEQSVVTQEPWLYTAPCTYTYSKVTDRSLNELLELAERILERTSNIAVARKFQCCYCGDALTGEDRVAGPFIYALVKCPTPLFLAQYVPPVLFVAHHSCAFYTPEVAFLKAKDLKSEHTRILSEKRFDLTVAKRVTRNQTPIPLIVQATALDRVLRALLTEFSPRVYLNFRKTFKKNRIELSCSICGKPGALIGCYNKACQFTAHYPCVVSKGLVITEKREMYCKRHSRCST</sequence>
<dbReference type="InterPro" id="IPR034732">
    <property type="entry name" value="EPHD"/>
</dbReference>
<organism evidence="1 2">
    <name type="scientific">Giardia intestinalis (strain ATCC 50803 / WB clone C6)</name>
    <name type="common">Giardia lamblia</name>
    <dbReference type="NCBI Taxonomy" id="184922"/>
    <lineage>
        <taxon>Eukaryota</taxon>
        <taxon>Metamonada</taxon>
        <taxon>Diplomonadida</taxon>
        <taxon>Hexamitidae</taxon>
        <taxon>Giardiinae</taxon>
        <taxon>Giardia</taxon>
    </lineage>
</organism>
<protein>
    <submittedName>
        <fullName evidence="1">PHD-zinc-finger like domain-containing protein</fullName>
    </submittedName>
</protein>
<dbReference type="PROSITE" id="PS51805">
    <property type="entry name" value="EPHD"/>
    <property type="match status" value="1"/>
</dbReference>
<dbReference type="SMART" id="SM00249">
    <property type="entry name" value="PHD"/>
    <property type="match status" value="1"/>
</dbReference>
<dbReference type="RefSeq" id="XP_001705278.1">
    <property type="nucleotide sequence ID" value="XM_001705226.1"/>
</dbReference>
<dbReference type="VEuPathDB" id="GiardiaDB:GL50803_16232"/>
<dbReference type="AlphaFoldDB" id="A8BRJ1"/>
<evidence type="ECO:0000313" key="2">
    <source>
        <dbReference type="Proteomes" id="UP000001548"/>
    </source>
</evidence>
<dbReference type="Pfam" id="PF13771">
    <property type="entry name" value="zf-HC5HC2H"/>
    <property type="match status" value="1"/>
</dbReference>
<accession>A8BRJ1</accession>
<dbReference type="InterPro" id="IPR013083">
    <property type="entry name" value="Znf_RING/FYVE/PHD"/>
</dbReference>